<organism evidence="2 3">
    <name type="scientific">Bathycoccus prasinos</name>
    <dbReference type="NCBI Taxonomy" id="41875"/>
    <lineage>
        <taxon>Eukaryota</taxon>
        <taxon>Viridiplantae</taxon>
        <taxon>Chlorophyta</taxon>
        <taxon>Mamiellophyceae</taxon>
        <taxon>Mamiellales</taxon>
        <taxon>Bathycoccaceae</taxon>
        <taxon>Bathycoccus</taxon>
    </lineage>
</organism>
<reference evidence="2 3" key="1">
    <citation type="submission" date="2011-10" db="EMBL/GenBank/DDBJ databases">
        <authorList>
            <person name="Genoscope - CEA"/>
        </authorList>
    </citation>
    <scope>NUCLEOTIDE SEQUENCE [LARGE SCALE GENOMIC DNA]</scope>
    <source>
        <strain evidence="2 3">RCC 1105</strain>
    </source>
</reference>
<dbReference type="STRING" id="41875.K8ENK4"/>
<dbReference type="EMBL" id="FO082265">
    <property type="protein sequence ID" value="CCO19544.1"/>
    <property type="molecule type" value="Genomic_DNA"/>
</dbReference>
<dbReference type="Proteomes" id="UP000198341">
    <property type="component" value="Chromosome 14"/>
</dbReference>
<dbReference type="AlphaFoldDB" id="K8ENK4"/>
<dbReference type="PANTHER" id="PTHR24016">
    <property type="entry name" value="CONSERVED OLIGOMERIC GOLGI COMPLEX SUBUNIT 4"/>
    <property type="match status" value="1"/>
</dbReference>
<proteinExistence type="predicted"/>
<protein>
    <submittedName>
        <fullName evidence="2">Conserved oligomeric Golgi complex component 4</fullName>
    </submittedName>
</protein>
<dbReference type="Pfam" id="PF20662">
    <property type="entry name" value="COG4_C"/>
    <property type="match status" value="1"/>
</dbReference>
<evidence type="ECO:0000259" key="1">
    <source>
        <dbReference type="SMART" id="SM00762"/>
    </source>
</evidence>
<gene>
    <name evidence="2" type="primary">COG4</name>
    <name evidence="2" type="ordered locus">Bathy14g03180</name>
</gene>
<evidence type="ECO:0000313" key="3">
    <source>
        <dbReference type="Proteomes" id="UP000198341"/>
    </source>
</evidence>
<keyword evidence="3" id="KW-1185">Reference proteome</keyword>
<evidence type="ECO:0000313" key="2">
    <source>
        <dbReference type="EMBL" id="CCO19544.1"/>
    </source>
</evidence>
<accession>K8ENK4</accession>
<dbReference type="SMART" id="SM00762">
    <property type="entry name" value="Cog4"/>
    <property type="match status" value="1"/>
</dbReference>
<sequence>MTEFDFTTQVTKTLQINRKEQNQNAETLSRLLDSRFRANETLKNINIELLVSVGGSTSRLRSTSSERSEVALSSVLVARKLNLAKERAKKTKHCIQGALSKQEILRKLKVSLIAGDLAGALQQSVEFSSLREISIQNFIPSQNSFENELSVIKNDVESILNKKIELILNDATFSEGDFFFNYIEIASKIGGAEKVVQYLSKYTQIHVWKNYENIITVCEGPEDVFRRCFLNSITCLFDNTLEILDKKCRSLTSILYENLVSEYVLLCHEECSKVLQKILMMYLNRRKFDRDVLQAEIMERSCALPAHDIDIFLEELSGLCAQYEQYRRIYCSKITEICDNTIFRLNPDKLYENKLKDFEKIYEIYCSLEFLYIKKSIYIAFNVEEYGNFLTSSIVDDVLYISERSIKRAIQTVSYECVSSVLDSVNSAFTCHVFPELSGRITRQASCIKTDQLVDAIEFHHVSAGNTQAKLEFHAFIRSLNDIDAMSEVILKLDELLISGEMHGKIKEEEYILNCTRNLKESSLQFKNLCSKMVDIVSNAFVDIFGTCLQILTATSYELAHDKYEDNHNNWIGQIIVVFQKITENLVPIMSSSNFSKVVHQILEDLSRRIEMIVMTRLRFNHLGGLHFEREIRKLVANLTSLMQCQMRDIFSRLNQIGMVLSFETFDEIMDYWGDRSGLLTWRINRSEVKRILSLRVDFRLDSIEALQL</sequence>
<dbReference type="Pfam" id="PF08318">
    <property type="entry name" value="COG4_m"/>
    <property type="match status" value="1"/>
</dbReference>
<dbReference type="PANTHER" id="PTHR24016:SF0">
    <property type="entry name" value="CONSERVED OLIGOMERIC GOLGI COMPLEX SUBUNIT 4"/>
    <property type="match status" value="1"/>
</dbReference>
<dbReference type="InterPro" id="IPR048684">
    <property type="entry name" value="COG4_C"/>
</dbReference>
<dbReference type="InterPro" id="IPR048682">
    <property type="entry name" value="COG4"/>
</dbReference>
<dbReference type="Gene3D" id="1.20.58.1970">
    <property type="match status" value="1"/>
</dbReference>
<name>K8ENK4_9CHLO</name>
<dbReference type="OrthoDB" id="47059at2759"/>
<dbReference type="RefSeq" id="XP_007509087.1">
    <property type="nucleotide sequence ID" value="XM_007509025.1"/>
</dbReference>
<feature type="domain" description="COG4 transport protein middle alpha-helical bundle" evidence="1">
    <location>
        <begin position="149"/>
        <end position="442"/>
    </location>
</feature>
<dbReference type="InterPro" id="IPR013167">
    <property type="entry name" value="COG4_M"/>
</dbReference>
<dbReference type="eggNOG" id="KOG0412">
    <property type="taxonomic scope" value="Eukaryota"/>
</dbReference>
<dbReference type="KEGG" id="bpg:Bathy14g03180"/>
<dbReference type="GeneID" id="19011917"/>